<dbReference type="Proteomes" id="UP000324800">
    <property type="component" value="Unassembled WGS sequence"/>
</dbReference>
<name>A0A5J4VQ64_9EUKA</name>
<comment type="caution">
    <text evidence="2">The sequence shown here is derived from an EMBL/GenBank/DDBJ whole genome shotgun (WGS) entry which is preliminary data.</text>
</comment>
<gene>
    <name evidence="2" type="ORF">EZS28_019733</name>
</gene>
<dbReference type="AlphaFoldDB" id="A0A5J4VQ64"/>
<evidence type="ECO:0000256" key="1">
    <source>
        <dbReference type="SAM" id="MobiDB-lite"/>
    </source>
</evidence>
<dbReference type="EMBL" id="SNRW01005604">
    <property type="protein sequence ID" value="KAA6384742.1"/>
    <property type="molecule type" value="Genomic_DNA"/>
</dbReference>
<sequence>MKNNFIIVSVSKQDQEDKKFNLQQLLLQVKKEKYANVCIDENDGEKGDEFRKKRKFSEIENKKKNDEDESEDGNKKSRFESYEDLEENKESEKEMEFEYDEVGFDGLQDELARLKECVDEYSKNEQERRGNRKKQDNIEE</sequence>
<proteinExistence type="predicted"/>
<evidence type="ECO:0000313" key="2">
    <source>
        <dbReference type="EMBL" id="KAA6384742.1"/>
    </source>
</evidence>
<feature type="region of interest" description="Disordered" evidence="1">
    <location>
        <begin position="42"/>
        <end position="96"/>
    </location>
</feature>
<protein>
    <submittedName>
        <fullName evidence="2">Uncharacterized protein</fullName>
    </submittedName>
</protein>
<organism evidence="2 3">
    <name type="scientific">Streblomastix strix</name>
    <dbReference type="NCBI Taxonomy" id="222440"/>
    <lineage>
        <taxon>Eukaryota</taxon>
        <taxon>Metamonada</taxon>
        <taxon>Preaxostyla</taxon>
        <taxon>Oxymonadida</taxon>
        <taxon>Streblomastigidae</taxon>
        <taxon>Streblomastix</taxon>
    </lineage>
</organism>
<accession>A0A5J4VQ64</accession>
<evidence type="ECO:0000313" key="3">
    <source>
        <dbReference type="Proteomes" id="UP000324800"/>
    </source>
</evidence>
<reference evidence="2 3" key="1">
    <citation type="submission" date="2019-03" db="EMBL/GenBank/DDBJ databases">
        <title>Single cell metagenomics reveals metabolic interactions within the superorganism composed of flagellate Streblomastix strix and complex community of Bacteroidetes bacteria on its surface.</title>
        <authorList>
            <person name="Treitli S.C."/>
            <person name="Kolisko M."/>
            <person name="Husnik F."/>
            <person name="Keeling P."/>
            <person name="Hampl V."/>
        </authorList>
    </citation>
    <scope>NUCLEOTIDE SEQUENCE [LARGE SCALE GENOMIC DNA]</scope>
    <source>
        <strain evidence="2">ST1C</strain>
    </source>
</reference>
<feature type="compositionally biased region" description="Basic and acidic residues" evidence="1">
    <location>
        <begin position="44"/>
        <end position="81"/>
    </location>
</feature>
<feature type="region of interest" description="Disordered" evidence="1">
    <location>
        <begin position="120"/>
        <end position="140"/>
    </location>
</feature>